<dbReference type="EMBL" id="CP024785">
    <property type="protein sequence ID" value="AUB37855.1"/>
    <property type="molecule type" value="Genomic_DNA"/>
</dbReference>
<sequence>MSQALVRGFLMKKIPMLTSFDFAQLSITQLVERNRKQRLW</sequence>
<name>A0A2K8SST4_9NOSO</name>
<keyword evidence="2" id="KW-1185">Reference proteome</keyword>
<evidence type="ECO:0000313" key="1">
    <source>
        <dbReference type="EMBL" id="AUB37855.1"/>
    </source>
</evidence>
<dbReference type="AlphaFoldDB" id="A0A2K8SST4"/>
<protein>
    <submittedName>
        <fullName evidence="1">Uncharacterized protein</fullName>
    </submittedName>
</protein>
<accession>A0A2K8SST4</accession>
<gene>
    <name evidence="1" type="ORF">COO91_03807</name>
</gene>
<dbReference type="KEGG" id="nfl:COO91_03807"/>
<reference evidence="1 2" key="1">
    <citation type="submission" date="2017-11" db="EMBL/GenBank/DDBJ databases">
        <title>Complete genome of a free-living desiccation-tolerant cyanobacterium and its photosynthetic adaptation to extreme terrestrial habitat.</title>
        <authorList>
            <person name="Shang J."/>
        </authorList>
    </citation>
    <scope>NUCLEOTIDE SEQUENCE [LARGE SCALE GENOMIC DNA]</scope>
    <source>
        <strain evidence="1 2">CCNUN1</strain>
    </source>
</reference>
<organism evidence="1 2">
    <name type="scientific">Nostoc flagelliforme CCNUN1</name>
    <dbReference type="NCBI Taxonomy" id="2038116"/>
    <lineage>
        <taxon>Bacteria</taxon>
        <taxon>Bacillati</taxon>
        <taxon>Cyanobacteriota</taxon>
        <taxon>Cyanophyceae</taxon>
        <taxon>Nostocales</taxon>
        <taxon>Nostocaceae</taxon>
        <taxon>Nostoc</taxon>
    </lineage>
</organism>
<dbReference type="Proteomes" id="UP000232003">
    <property type="component" value="Chromosome"/>
</dbReference>
<evidence type="ECO:0000313" key="2">
    <source>
        <dbReference type="Proteomes" id="UP000232003"/>
    </source>
</evidence>
<proteinExistence type="predicted"/>